<feature type="domain" description="Hydantoinase A/oxoprolinase" evidence="1">
    <location>
        <begin position="194"/>
        <end position="366"/>
    </location>
</feature>
<name>A0A4Y3HT74_9VIBR</name>
<dbReference type="InterPro" id="IPR008040">
    <property type="entry name" value="Hydant_A_N"/>
</dbReference>
<proteinExistence type="predicted"/>
<dbReference type="AlphaFoldDB" id="A0A4Y3HT74"/>
<keyword evidence="4" id="KW-1185">Reference proteome</keyword>
<organism evidence="3 4">
    <name type="scientific">Vibrio inusitatus NBRC 102082</name>
    <dbReference type="NCBI Taxonomy" id="1219070"/>
    <lineage>
        <taxon>Bacteria</taxon>
        <taxon>Pseudomonadati</taxon>
        <taxon>Pseudomonadota</taxon>
        <taxon>Gammaproteobacteria</taxon>
        <taxon>Vibrionales</taxon>
        <taxon>Vibrionaceae</taxon>
        <taxon>Vibrio</taxon>
    </lineage>
</organism>
<feature type="domain" description="Hydantoinase/oxoprolinase N-terminal" evidence="2">
    <location>
        <begin position="5"/>
        <end position="174"/>
    </location>
</feature>
<dbReference type="Gene3D" id="3.30.420.40">
    <property type="match status" value="1"/>
</dbReference>
<protein>
    <submittedName>
        <fullName evidence="3">Hydantoinase subunit beta</fullName>
    </submittedName>
</protein>
<dbReference type="GO" id="GO:0016787">
    <property type="term" value="F:hydrolase activity"/>
    <property type="evidence" value="ECO:0007669"/>
    <property type="project" value="InterPro"/>
</dbReference>
<evidence type="ECO:0000313" key="3">
    <source>
        <dbReference type="EMBL" id="GEA50215.1"/>
    </source>
</evidence>
<dbReference type="EMBL" id="BJLF01000004">
    <property type="protein sequence ID" value="GEA50215.1"/>
    <property type="molecule type" value="Genomic_DNA"/>
</dbReference>
<dbReference type="PANTHER" id="PTHR11365">
    <property type="entry name" value="5-OXOPROLINASE RELATED"/>
    <property type="match status" value="1"/>
</dbReference>
<sequence>MQQFRLGIDVGGTNTDGVLLDSNLECVAKVKVPTSHDIFTGIDGAITALLEQSGTTGAQIKHAMLGTTQCTNAIVEKKGLDRVGMIRLALPSGSSVPPLCGWSDSWQALLGEHFYQAHGGYEYDGQLITDIQEQEIRDLCAKMQGKVDSIAICGVFSPVNGEQENQVEEWVRQELPEVNISVSHQVGSLGILERENATILNAALQGTAKRFVQGFCNALESHRILVHPYFGQNDGTLMSQEFALKYPILTVACGPTNSIRGASHLSKRDDAIVVDVGGTTADIGALVHGYPRESSIAVELGEVRTNFRMPDILALAIGGGTIVRTTAQGYSLGPDSVGHELLQKGKSFGGETLTLTDVALTLEKMQWHADHKLQVTELSKPSAEIIYQQMIEVIEEGIDKMKTSAAQVPVILVGGGSALLPDEFTGVSEVVRPQNFEVANAIGVALGEISGQLDKIVPIAANERQQVLDALEQEAKQTAIDAGACPESVAVIERSEIPLSYLQGNMVHVKIKAAGKIA</sequence>
<dbReference type="InterPro" id="IPR002821">
    <property type="entry name" value="Hydantoinase_A"/>
</dbReference>
<reference evidence="3 4" key="1">
    <citation type="submission" date="2019-06" db="EMBL/GenBank/DDBJ databases">
        <title>Whole genome shotgun sequence of Vibrio inusitatus NBRC 102082.</title>
        <authorList>
            <person name="Hosoyama A."/>
            <person name="Uohara A."/>
            <person name="Ohji S."/>
            <person name="Ichikawa N."/>
        </authorList>
    </citation>
    <scope>NUCLEOTIDE SEQUENCE [LARGE SCALE GENOMIC DNA]</scope>
    <source>
        <strain evidence="3 4">NBRC 102082</strain>
    </source>
</reference>
<evidence type="ECO:0000259" key="1">
    <source>
        <dbReference type="Pfam" id="PF01968"/>
    </source>
</evidence>
<dbReference type="Pfam" id="PF01968">
    <property type="entry name" value="Hydantoinase_A"/>
    <property type="match status" value="1"/>
</dbReference>
<accession>A0A4Y3HT74</accession>
<dbReference type="PANTHER" id="PTHR11365:SF10">
    <property type="entry name" value="HYDANTOINASE_OXOPROLINASE"/>
    <property type="match status" value="1"/>
</dbReference>
<comment type="caution">
    <text evidence="3">The sequence shown here is derived from an EMBL/GenBank/DDBJ whole genome shotgun (WGS) entry which is preliminary data.</text>
</comment>
<evidence type="ECO:0000313" key="4">
    <source>
        <dbReference type="Proteomes" id="UP000318717"/>
    </source>
</evidence>
<dbReference type="OrthoDB" id="9768323at2"/>
<dbReference type="Proteomes" id="UP000318717">
    <property type="component" value="Unassembled WGS sequence"/>
</dbReference>
<dbReference type="Pfam" id="PF05378">
    <property type="entry name" value="Hydant_A_N"/>
    <property type="match status" value="1"/>
</dbReference>
<gene>
    <name evidence="3" type="ORF">VIN01S_10190</name>
</gene>
<dbReference type="SUPFAM" id="SSF53067">
    <property type="entry name" value="Actin-like ATPase domain"/>
    <property type="match status" value="2"/>
</dbReference>
<dbReference type="InterPro" id="IPR045079">
    <property type="entry name" value="Oxoprolinase-like"/>
</dbReference>
<dbReference type="RefSeq" id="WP_141344613.1">
    <property type="nucleotide sequence ID" value="NZ_BJLF01000004.1"/>
</dbReference>
<dbReference type="InterPro" id="IPR043129">
    <property type="entry name" value="ATPase_NBD"/>
</dbReference>
<evidence type="ECO:0000259" key="2">
    <source>
        <dbReference type="Pfam" id="PF05378"/>
    </source>
</evidence>